<accession>A0A844F5F6</accession>
<sequence>MAVKAISGSDKDQELIIDTLKHARRQEYTPQRLCELQKIIETQYYYWWIMDMKKEEFCLELFDEDFQYYYNGYLASTKPEEQARTSKWVNAPLATMHMGHQPLVWLMDEKNARGIFQYEDHQVYRESGEVVETWMVYCNDFCKDEKGIWHIKTMRMIKRQADGRYHDINPPEGWMPEEWDTCDF</sequence>
<dbReference type="Pfam" id="PF13577">
    <property type="entry name" value="SnoaL_4"/>
    <property type="match status" value="1"/>
</dbReference>
<reference evidence="2 3" key="1">
    <citation type="submission" date="2019-08" db="EMBL/GenBank/DDBJ databases">
        <title>In-depth cultivation of the pig gut microbiome towards novel bacterial diversity and tailored functional studies.</title>
        <authorList>
            <person name="Wylensek D."/>
            <person name="Hitch T.C.A."/>
            <person name="Clavel T."/>
        </authorList>
    </citation>
    <scope>NUCLEOTIDE SEQUENCE [LARGE SCALE GENOMIC DNA]</scope>
    <source>
        <strain evidence="2 3">BL-389-WT-3D</strain>
    </source>
</reference>
<evidence type="ECO:0000313" key="3">
    <source>
        <dbReference type="Proteomes" id="UP000462363"/>
    </source>
</evidence>
<dbReference type="EMBL" id="VUMB01000042">
    <property type="protein sequence ID" value="MSS41598.1"/>
    <property type="molecule type" value="Genomic_DNA"/>
</dbReference>
<organism evidence="2 3">
    <name type="scientific">Clostridium scindens (strain JCM 10418 / VPI 12708)</name>
    <dbReference type="NCBI Taxonomy" id="29347"/>
    <lineage>
        <taxon>Bacteria</taxon>
        <taxon>Bacillati</taxon>
        <taxon>Bacillota</taxon>
        <taxon>Clostridia</taxon>
        <taxon>Lachnospirales</taxon>
        <taxon>Lachnospiraceae</taxon>
    </lineage>
</organism>
<dbReference type="AlphaFoldDB" id="A0A844F5F6"/>
<feature type="domain" description="SnoaL-like" evidence="1">
    <location>
        <begin position="32"/>
        <end position="155"/>
    </location>
</feature>
<proteinExistence type="predicted"/>
<evidence type="ECO:0000313" key="2">
    <source>
        <dbReference type="EMBL" id="MSS41598.1"/>
    </source>
</evidence>
<comment type="caution">
    <text evidence="2">The sequence shown here is derived from an EMBL/GenBank/DDBJ whole genome shotgun (WGS) entry which is preliminary data.</text>
</comment>
<dbReference type="GeneID" id="62695661"/>
<dbReference type="InterPro" id="IPR032710">
    <property type="entry name" value="NTF2-like_dom_sf"/>
</dbReference>
<dbReference type="Proteomes" id="UP000462363">
    <property type="component" value="Unassembled WGS sequence"/>
</dbReference>
<dbReference type="SUPFAM" id="SSF54427">
    <property type="entry name" value="NTF2-like"/>
    <property type="match status" value="1"/>
</dbReference>
<gene>
    <name evidence="2" type="ORF">FYJ37_14980</name>
</gene>
<name>A0A844F5F6_CLOSV</name>
<dbReference type="RefSeq" id="WP_004607858.1">
    <property type="nucleotide sequence ID" value="NZ_AP024846.1"/>
</dbReference>
<dbReference type="Gene3D" id="3.10.450.50">
    <property type="match status" value="1"/>
</dbReference>
<evidence type="ECO:0000259" key="1">
    <source>
        <dbReference type="Pfam" id="PF13577"/>
    </source>
</evidence>
<protein>
    <recommendedName>
        <fullName evidence="1">SnoaL-like domain-containing protein</fullName>
    </recommendedName>
</protein>
<dbReference type="InterPro" id="IPR037401">
    <property type="entry name" value="SnoaL-like"/>
</dbReference>